<name>A0AAV4XI27_CAEEX</name>
<dbReference type="Proteomes" id="UP001054945">
    <property type="component" value="Unassembled WGS sequence"/>
</dbReference>
<evidence type="ECO:0000256" key="1">
    <source>
        <dbReference type="SAM" id="MobiDB-lite"/>
    </source>
</evidence>
<evidence type="ECO:0000313" key="3">
    <source>
        <dbReference type="Proteomes" id="UP001054945"/>
    </source>
</evidence>
<keyword evidence="3" id="KW-1185">Reference proteome</keyword>
<evidence type="ECO:0000313" key="2">
    <source>
        <dbReference type="EMBL" id="GIY94836.1"/>
    </source>
</evidence>
<dbReference type="AlphaFoldDB" id="A0AAV4XI27"/>
<gene>
    <name evidence="2" type="ORF">CEXT_6811</name>
</gene>
<accession>A0AAV4XI27</accession>
<reference evidence="2 3" key="1">
    <citation type="submission" date="2021-06" db="EMBL/GenBank/DDBJ databases">
        <title>Caerostris extrusa draft genome.</title>
        <authorList>
            <person name="Kono N."/>
            <person name="Arakawa K."/>
        </authorList>
    </citation>
    <scope>NUCLEOTIDE SEQUENCE [LARGE SCALE GENOMIC DNA]</scope>
</reference>
<dbReference type="EMBL" id="BPLR01000439">
    <property type="protein sequence ID" value="GIY94836.1"/>
    <property type="molecule type" value="Genomic_DNA"/>
</dbReference>
<feature type="region of interest" description="Disordered" evidence="1">
    <location>
        <begin position="170"/>
        <end position="228"/>
    </location>
</feature>
<feature type="compositionally biased region" description="Low complexity" evidence="1">
    <location>
        <begin position="206"/>
        <end position="219"/>
    </location>
</feature>
<feature type="compositionally biased region" description="Basic and acidic residues" evidence="1">
    <location>
        <begin position="170"/>
        <end position="182"/>
    </location>
</feature>
<comment type="caution">
    <text evidence="2">The sequence shown here is derived from an EMBL/GenBank/DDBJ whole genome shotgun (WGS) entry which is preliminary data.</text>
</comment>
<organism evidence="2 3">
    <name type="scientific">Caerostris extrusa</name>
    <name type="common">Bark spider</name>
    <name type="synonym">Caerostris bankana</name>
    <dbReference type="NCBI Taxonomy" id="172846"/>
    <lineage>
        <taxon>Eukaryota</taxon>
        <taxon>Metazoa</taxon>
        <taxon>Ecdysozoa</taxon>
        <taxon>Arthropoda</taxon>
        <taxon>Chelicerata</taxon>
        <taxon>Arachnida</taxon>
        <taxon>Araneae</taxon>
        <taxon>Araneomorphae</taxon>
        <taxon>Entelegynae</taxon>
        <taxon>Araneoidea</taxon>
        <taxon>Araneidae</taxon>
        <taxon>Caerostris</taxon>
    </lineage>
</organism>
<proteinExistence type="predicted"/>
<protein>
    <submittedName>
        <fullName evidence="2">Uncharacterized protein</fullName>
    </submittedName>
</protein>
<sequence length="258" mass="28512">MRDNDELKAPLTKLRSCQVGGSIFLVHFWNQLRADLKNERDAGAAAIVGCHCEGPSPLAFESLFLKEPTSAVGTFRNWAPKIVASRTELLILSGRPLGSPRAEGMEPRMCLEPAGLSRRPVSADSTRKAVISTNISDGVEPQFFLLATYFNTEPQVVHVYDPTRHKACVKRDEQSERNDQRLKSLSNQKQKELKKKASVSFRPTDAANGRARGRGAARNSSCKAAIANRRPTSRDGRCLSRRLSPQSLFQSVFSSACR</sequence>